<dbReference type="InterPro" id="IPR011324">
    <property type="entry name" value="Cytotoxic_necrot_fac-like_cat"/>
</dbReference>
<evidence type="ECO:0000313" key="5">
    <source>
        <dbReference type="Proteomes" id="UP000293296"/>
    </source>
</evidence>
<evidence type="ECO:0000256" key="3">
    <source>
        <dbReference type="HAMAP-Rule" id="MF_01440"/>
    </source>
</evidence>
<comment type="similarity">
    <text evidence="3">Belongs to the CheD family.</text>
</comment>
<keyword evidence="5" id="KW-1185">Reference proteome</keyword>
<dbReference type="RefSeq" id="WP_129355392.1">
    <property type="nucleotide sequence ID" value="NZ_CP026538.1"/>
</dbReference>
<keyword evidence="1 3" id="KW-0145">Chemotaxis</keyword>
<name>A0A4P6I577_9BACT</name>
<dbReference type="AlphaFoldDB" id="A0A4P6I577"/>
<evidence type="ECO:0000313" key="4">
    <source>
        <dbReference type="EMBL" id="QAZ69209.1"/>
    </source>
</evidence>
<keyword evidence="2 3" id="KW-0378">Hydrolase</keyword>
<evidence type="ECO:0000256" key="2">
    <source>
        <dbReference type="ARBA" id="ARBA00022801"/>
    </source>
</evidence>
<accession>A0A4P6I577</accession>
<dbReference type="CDD" id="cd16352">
    <property type="entry name" value="CheD"/>
    <property type="match status" value="1"/>
</dbReference>
<gene>
    <name evidence="3" type="primary">cheD</name>
    <name evidence="4" type="ORF">C3Y92_18980</name>
</gene>
<proteinExistence type="inferred from homology"/>
<dbReference type="OrthoDB" id="9807202at2"/>
<dbReference type="Gene3D" id="3.30.1330.200">
    <property type="match status" value="1"/>
</dbReference>
<dbReference type="Pfam" id="PF03975">
    <property type="entry name" value="CheD"/>
    <property type="match status" value="1"/>
</dbReference>
<evidence type="ECO:0000256" key="1">
    <source>
        <dbReference type="ARBA" id="ARBA00022500"/>
    </source>
</evidence>
<organism evidence="4 5">
    <name type="scientific">Solidesulfovibrio carbinolicus</name>
    <dbReference type="NCBI Taxonomy" id="296842"/>
    <lineage>
        <taxon>Bacteria</taxon>
        <taxon>Pseudomonadati</taxon>
        <taxon>Thermodesulfobacteriota</taxon>
        <taxon>Desulfovibrionia</taxon>
        <taxon>Desulfovibrionales</taxon>
        <taxon>Desulfovibrionaceae</taxon>
        <taxon>Solidesulfovibrio</taxon>
    </lineage>
</organism>
<comment type="catalytic activity">
    <reaction evidence="3">
        <text>L-glutaminyl-[protein] + H2O = L-glutamyl-[protein] + NH4(+)</text>
        <dbReference type="Rhea" id="RHEA:16441"/>
        <dbReference type="Rhea" id="RHEA-COMP:10207"/>
        <dbReference type="Rhea" id="RHEA-COMP:10208"/>
        <dbReference type="ChEBI" id="CHEBI:15377"/>
        <dbReference type="ChEBI" id="CHEBI:28938"/>
        <dbReference type="ChEBI" id="CHEBI:29973"/>
        <dbReference type="ChEBI" id="CHEBI:30011"/>
        <dbReference type="EC" id="3.5.1.44"/>
    </reaction>
</comment>
<comment type="function">
    <text evidence="3">Probably deamidates glutamine residues to glutamate on methyl-accepting chemotaxis receptors (MCPs), playing an important role in chemotaxis.</text>
</comment>
<dbReference type="GO" id="GO:0050568">
    <property type="term" value="F:protein-glutamine glutaminase activity"/>
    <property type="evidence" value="ECO:0007669"/>
    <property type="project" value="UniProtKB-UniRule"/>
</dbReference>
<dbReference type="HAMAP" id="MF_01440">
    <property type="entry name" value="CheD"/>
    <property type="match status" value="1"/>
</dbReference>
<dbReference type="GO" id="GO:0006935">
    <property type="term" value="P:chemotaxis"/>
    <property type="evidence" value="ECO:0007669"/>
    <property type="project" value="UniProtKB-UniRule"/>
</dbReference>
<dbReference type="InterPro" id="IPR005659">
    <property type="entry name" value="Chemorcpt_Glu_NH3ase_CheD"/>
</dbReference>
<dbReference type="EMBL" id="CP026538">
    <property type="protein sequence ID" value="QAZ69209.1"/>
    <property type="molecule type" value="Genomic_DNA"/>
</dbReference>
<dbReference type="SUPFAM" id="SSF64438">
    <property type="entry name" value="CNF1/YfiH-like putative cysteine hydrolases"/>
    <property type="match status" value="1"/>
</dbReference>
<protein>
    <recommendedName>
        <fullName evidence="3">Probable chemoreceptor glutamine deamidase CheD</fullName>
        <ecNumber evidence="3">3.5.1.44</ecNumber>
    </recommendedName>
</protein>
<dbReference type="EC" id="3.5.1.44" evidence="3"/>
<dbReference type="PANTHER" id="PTHR35147">
    <property type="entry name" value="CHEMORECEPTOR GLUTAMINE DEAMIDASE CHED-RELATED"/>
    <property type="match status" value="1"/>
</dbReference>
<sequence>MQGLLERFPDHQTAFLNVAQGILVNKPTLAHTVLGSCVSVTFFAPRQGLSAIFHALLPRAADYRLHSPGDTPYKFVDSAIQTLAARFSRRGVTFSEIECKVFGGASALFDEEISVGRKNVETAFATLSELGLRVAASNVGGVAGRKIVFSTSTGEIFVRMLKNGCAK</sequence>
<dbReference type="KEGG" id="dcb:C3Y92_18980"/>
<dbReference type="Proteomes" id="UP000293296">
    <property type="component" value="Chromosome"/>
</dbReference>
<dbReference type="InterPro" id="IPR038592">
    <property type="entry name" value="CheD-like_sf"/>
</dbReference>
<reference evidence="4 5" key="1">
    <citation type="submission" date="2018-02" db="EMBL/GenBank/DDBJ databases">
        <title>Genome sequence of Desulfovibrio carbinolicus DSM 3852.</title>
        <authorList>
            <person name="Wilbanks E."/>
            <person name="Skennerton C.T."/>
            <person name="Orphan V.J."/>
        </authorList>
    </citation>
    <scope>NUCLEOTIDE SEQUENCE [LARGE SCALE GENOMIC DNA]</scope>
    <source>
        <strain evidence="4 5">DSM 3852</strain>
    </source>
</reference>
<dbReference type="PANTHER" id="PTHR35147:SF1">
    <property type="entry name" value="CHEMORECEPTOR GLUTAMINE DEAMIDASE CHED-RELATED"/>
    <property type="match status" value="1"/>
</dbReference>